<dbReference type="InterPro" id="IPR010071">
    <property type="entry name" value="AA_adenyl_dom"/>
</dbReference>
<dbReference type="Pfam" id="PF00975">
    <property type="entry name" value="Thioesterase"/>
    <property type="match status" value="1"/>
</dbReference>
<dbReference type="Gene3D" id="3.40.50.1820">
    <property type="entry name" value="alpha/beta hydrolase"/>
    <property type="match status" value="2"/>
</dbReference>
<dbReference type="Gene3D" id="2.30.38.10">
    <property type="entry name" value="Luciferase, Domain 3"/>
    <property type="match status" value="1"/>
</dbReference>
<dbReference type="SUPFAM" id="SSF47336">
    <property type="entry name" value="ACP-like"/>
    <property type="match status" value="2"/>
</dbReference>
<dbReference type="Gene3D" id="3.40.50.12780">
    <property type="entry name" value="N-terminal domain of ligase-like"/>
    <property type="match status" value="2"/>
</dbReference>
<dbReference type="Gene3D" id="3.30.300.30">
    <property type="match status" value="3"/>
</dbReference>
<sequence length="2939" mass="316296">MVDEPAVQVGNGRPASGYPWVVMQQGPTDPAGQGFRHLPDPEAPLIRQWDATVIDRFLERARACPDDIAIESPDGAITYRQLHSRAVAIARELIEAGATPGAAVAISGERSAGVAIAMLATLMAGLVMVPLPVDLPEAACCERIDATNATFSISIGEPRPFLTSTVLLDAYGRISPDQGAAPIGDADRAFPEPDDRAYVFFTSGSSGVARSVVGLHGSLCQFIDWQRAEFGIGSTDRVPMLTSIGFDVILRNVFLPWAAGGCLVVPPADLQADDVLTWLAAQRVTVVHLTPSLAELWTSTPATAAPPTSLRWSFFSGEQLLGSTVQRWRDRVSPPGGVVNLYGPTETCMIRSFHIVPDVTDPGTLSVGYPIPGSQLLVVNASGQQLGPGQHGEIVVRTVHGTAGYGNDRAAWADRATVGPAAGEVRFRTGDWGNYLADGTVVVRGRLDDVVAVNGARVDPADVAARLRRLPGIAAAGVVTVEESDGRNGLLAAIVPAIAGLTATEVRAALGELVPAGAVPRQIVFVQRLPLSANGKLDGSALQQRSTAPARVDHVASDGIEAAVVRIWKALFPEHAVDADTNFFDIGGHSLMALRLIHRIKTEFAVALPLRTVFSADTPAAIAQVISESITGRTQPLTPLHEMLPPAPAAHSVSGGEQRVPASRTQLPYLDLHDIDPALSSSVIGPMRVLLGPLDLEVLQSAFDFVVQRHSVLRAWFDAEAREQVIAAHAHLPIHVVHRDDRSLDMTELHQFLIDAAARDIEHWPLIRPVLVRLAPEQYLFALVAQHVVVDGRSNDILIDELRTAYEALITGQTPALAPIRSGAQEVVDHEQQLLADGVLGAELAYWRQILAPPVQALDLPTDRPRGTAADTDGQLVRLRIRPTTRACIEAAVAEYGASTFRVLTALWAAYLAGLVPDVTEVPLTTPSTVREVPDAASMTGMFVSLLPLRIRLAQHATVADAIRATSTTVTGAGRHRHVTFHQIRADLSFDWDRGRARPFEVGTNLLGWRERDEGDRHGLRWRWAPDLLEQFRETLELRCFVSDHRDLTMVLRYDAELLDHHRAETMLTDFARFVDLALDDPDRPIVAVAHDLARHAPMHVHHRISAHSAVAPTRPAVVDGDQIVEYATLDARTNALANALRAADVAPGSLVGVLMGRGADLVATLLAIHRIGAGYVPLSLDAPPARIELLLADTQPVAIVADRACMFATNDIVVVRTDEAGTTFAAADPRVDVADDVVAYVMHTSGSTGRPKGVAISHGALDAFVNAAVERYGIRPGDRVLQAHNIAFDTSVEEIFVTLAAGATLVIGREEDVFVGAEQLAAFVERHGITVLDLPTSFWHALVRDLEESGLQLPESIHHVIVGGQAIDPAVIRRWHRIVRPGIQLTNGYGPTEFTVVATTSDLALHNLRDGAPTPIGKPLAGVVIRVVDGNDAAVAHGERGELLLSGAQLARGYLGAPDLTAEGFAEIDGRRWYRTGDMVCERPDGVLEFHGRVDDQVKIRGFRIEPAEIEAALLGLPGVREAVVVATPTGPGDDPILVAHLLVREGTPSSTRQIRAALGLVLPPHLLPTDVVVHDELARTPGGKPDRTRLRSEYRPRVDSVAQPQPQLVAVPSGRPMRLWLTQAPLSYAQEAFWLLHQLDDADAYQIRLSLRLAGQLDAAALGSALTRLVSRHEILRTRYRTYDDGSPYQIIDSAAPIPLATHDMRSATASVANDLQIALRQPFALAEEWPIRAALMRIADAEHRLVLVLHHIACDAESAQILLRDLAAAYSHAVGSGPPLPACEFQFADHAVWERAQAAGGDTGLDADLRFWVEQLEGLPEPAQLPQAGDTASSQTDVAFMRVVVPAEVVDRLRIAAAALRVTPVALVFTSIGIAIGRIMASNDYVLGLPATIRSFGVDTDLVGPMINTLPFRFRSNPDDDVQSTVRRIFGEMAHAMEHRRTPFSTIVAATHAHRQAFTSPLLDIIANVFDTAENEGTPVAFPGLDPVMFDRDDIATPTSAKCDLAITARIARDLMVSVEYRSGHDQGAVHGWVAMIANILEQMTRNTGASITSLSSVEPVTEQWLRDQLNDTSRPIPDGSTVDGLVRDRITADPRRLAVIDGTARYTYSELDERTLALQARLIDAGVQPGDGVLLLLDRSFDLVVAMLACLRLGAAYIPIEPSQPAHRYALVLADSGATAAIRRSADDDTQLSIEALPERPPHKNPLPRGHGADKPAAVMYTSGSTGKPKGVVVPHRAIVRLVQGADYLQLGRDDVVAFASNPAFDAATWEVWGALTNGATLVVLGPDQVASPHRLAAAVRTHGVTAMFLTTALFNLIAREQPDALAPVHTILFGGEASDPSATRRVLATRTGGQLLHMYGPTECTTFALWHRVLQVADDASTIPIGLPIANTTAHVLGPDGHLVPLGVAGELYLGGDGLAIGYLGDDELTARRFVTDHLRPGPGARLYRTGDLVRRVADGRIEFVGRVDRQVKVRGFRIQPEEVEAALMALPAISAAVVEADRGPDGTTLTAFVEARGISEREVRRQLGDRLSANMIPSNIVVVERLPLTANGKLDRAALGATMQPAKATTTAAHAQLSGVVVDIWARRLGDGAGDPDVSFFDLGGHSMLAVRLLTAIRKELGIDLALSVIFEHQTLRQLCAEVDRHRNPATVSGPRDLFVTLRTGSEPPLYLVHPGGGHVFDYVHLGAHLPEGRALIGITAKGLDGQQRWDRSVEEMAVRYVAAIATRSGSAPVLVGGYSSGGAVAYEMARRLLLAGHPVEGLILIDPSLPTDKSVNWHNIVTATRSTAGASKSVIELGRGIAERGVRSLRFRIQAVGGRRWRLMRFHLYRRLGRTTPEAMASAMNLEHHYAIVPLYKPTPLPTPVRTLLVLAATDRTDELHSSVATSWEQLIGTAPTTVVVEGRHTGTESLLKEPRVAAVADGVQRFMAGRI</sequence>
<evidence type="ECO:0000313" key="5">
    <source>
        <dbReference type="EMBL" id="CAB4864353.1"/>
    </source>
</evidence>
<keyword evidence="2" id="KW-0597">Phosphoprotein</keyword>
<dbReference type="InterPro" id="IPR025110">
    <property type="entry name" value="AMP-bd_C"/>
</dbReference>
<dbReference type="PANTHER" id="PTHR45527:SF1">
    <property type="entry name" value="FATTY ACID SYNTHASE"/>
    <property type="match status" value="1"/>
</dbReference>
<dbReference type="InterPro" id="IPR020806">
    <property type="entry name" value="PKS_PP-bd"/>
</dbReference>
<reference evidence="5" key="1">
    <citation type="submission" date="2020-05" db="EMBL/GenBank/DDBJ databases">
        <authorList>
            <person name="Chiriac C."/>
            <person name="Salcher M."/>
            <person name="Ghai R."/>
            <person name="Kavagutti S V."/>
        </authorList>
    </citation>
    <scope>NUCLEOTIDE SEQUENCE</scope>
</reference>
<dbReference type="GO" id="GO:0005737">
    <property type="term" value="C:cytoplasm"/>
    <property type="evidence" value="ECO:0007669"/>
    <property type="project" value="TreeGrafter"/>
</dbReference>
<dbReference type="InterPro" id="IPR000873">
    <property type="entry name" value="AMP-dep_synth/lig_dom"/>
</dbReference>
<dbReference type="InterPro" id="IPR020802">
    <property type="entry name" value="TesA-like"/>
</dbReference>
<dbReference type="InterPro" id="IPR045851">
    <property type="entry name" value="AMP-bd_C_sf"/>
</dbReference>
<dbReference type="Pfam" id="PF00550">
    <property type="entry name" value="PP-binding"/>
    <property type="match status" value="2"/>
</dbReference>
<dbReference type="InterPro" id="IPR001242">
    <property type="entry name" value="Condensation_dom"/>
</dbReference>
<dbReference type="PROSITE" id="PS00455">
    <property type="entry name" value="AMP_BINDING"/>
    <property type="match status" value="3"/>
</dbReference>
<protein>
    <submittedName>
        <fullName evidence="5">Unannotated protein</fullName>
    </submittedName>
</protein>
<dbReference type="GO" id="GO:0043041">
    <property type="term" value="P:amino acid activation for nonribosomal peptide biosynthetic process"/>
    <property type="evidence" value="ECO:0007669"/>
    <property type="project" value="TreeGrafter"/>
</dbReference>
<dbReference type="InterPro" id="IPR020845">
    <property type="entry name" value="AMP-binding_CS"/>
</dbReference>
<feature type="domain" description="Carrier" evidence="4">
    <location>
        <begin position="555"/>
        <end position="630"/>
    </location>
</feature>
<keyword evidence="1" id="KW-0596">Phosphopantetheine</keyword>
<dbReference type="Gene3D" id="3.40.50.980">
    <property type="match status" value="2"/>
</dbReference>
<accession>A0A6J7DB55</accession>
<organism evidence="5">
    <name type="scientific">freshwater metagenome</name>
    <dbReference type="NCBI Taxonomy" id="449393"/>
    <lineage>
        <taxon>unclassified sequences</taxon>
        <taxon>metagenomes</taxon>
        <taxon>ecological metagenomes</taxon>
    </lineage>
</organism>
<dbReference type="SMART" id="SM00824">
    <property type="entry name" value="PKS_TE"/>
    <property type="match status" value="1"/>
</dbReference>
<evidence type="ECO:0000259" key="4">
    <source>
        <dbReference type="PROSITE" id="PS50075"/>
    </source>
</evidence>
<dbReference type="SMART" id="SM00823">
    <property type="entry name" value="PKS_PP"/>
    <property type="match status" value="2"/>
</dbReference>
<dbReference type="InterPro" id="IPR006162">
    <property type="entry name" value="Ppantetheine_attach_site"/>
</dbReference>
<dbReference type="NCBIfam" id="TIGR01733">
    <property type="entry name" value="AA-adenyl-dom"/>
    <property type="match status" value="2"/>
</dbReference>
<dbReference type="SUPFAM" id="SSF52777">
    <property type="entry name" value="CoA-dependent acyltransferases"/>
    <property type="match status" value="4"/>
</dbReference>
<dbReference type="InterPro" id="IPR001031">
    <property type="entry name" value="Thioesterase"/>
</dbReference>
<dbReference type="EMBL" id="CAFBLP010000007">
    <property type="protein sequence ID" value="CAB4864353.1"/>
    <property type="molecule type" value="Genomic_DNA"/>
</dbReference>
<dbReference type="InterPro" id="IPR029058">
    <property type="entry name" value="AB_hydrolase_fold"/>
</dbReference>
<dbReference type="Pfam" id="PF00668">
    <property type="entry name" value="Condensation"/>
    <property type="match status" value="2"/>
</dbReference>
<dbReference type="InterPro" id="IPR042099">
    <property type="entry name" value="ANL_N_sf"/>
</dbReference>
<proteinExistence type="predicted"/>
<dbReference type="CDD" id="cd05930">
    <property type="entry name" value="A_NRPS"/>
    <property type="match status" value="1"/>
</dbReference>
<evidence type="ECO:0000256" key="1">
    <source>
        <dbReference type="ARBA" id="ARBA00022450"/>
    </source>
</evidence>
<evidence type="ECO:0000256" key="2">
    <source>
        <dbReference type="ARBA" id="ARBA00022553"/>
    </source>
</evidence>
<dbReference type="Gene3D" id="1.10.1200.10">
    <property type="entry name" value="ACP-like"/>
    <property type="match status" value="1"/>
</dbReference>
<evidence type="ECO:0000256" key="3">
    <source>
        <dbReference type="SAM" id="MobiDB-lite"/>
    </source>
</evidence>
<dbReference type="SUPFAM" id="SSF53474">
    <property type="entry name" value="alpha/beta-Hydrolases"/>
    <property type="match status" value="1"/>
</dbReference>
<dbReference type="PROSITE" id="PS50075">
    <property type="entry name" value="CARRIER"/>
    <property type="match status" value="2"/>
</dbReference>
<dbReference type="PANTHER" id="PTHR45527">
    <property type="entry name" value="NONRIBOSOMAL PEPTIDE SYNTHETASE"/>
    <property type="match status" value="1"/>
</dbReference>
<gene>
    <name evidence="5" type="ORF">UFOPK3376_00450</name>
</gene>
<dbReference type="InterPro" id="IPR009081">
    <property type="entry name" value="PP-bd_ACP"/>
</dbReference>
<dbReference type="Pfam" id="PF00501">
    <property type="entry name" value="AMP-binding"/>
    <property type="match status" value="3"/>
</dbReference>
<dbReference type="InterPro" id="IPR023213">
    <property type="entry name" value="CAT-like_dom_sf"/>
</dbReference>
<dbReference type="GO" id="GO:0031177">
    <property type="term" value="F:phosphopantetheine binding"/>
    <property type="evidence" value="ECO:0007669"/>
    <property type="project" value="InterPro"/>
</dbReference>
<name>A0A6J7DB55_9ZZZZ</name>
<feature type="domain" description="Carrier" evidence="4">
    <location>
        <begin position="2578"/>
        <end position="2653"/>
    </location>
</feature>
<dbReference type="Gene3D" id="3.30.559.30">
    <property type="entry name" value="Nonribosomal peptide synthetase, condensation domain"/>
    <property type="match status" value="2"/>
</dbReference>
<dbReference type="NCBIfam" id="NF003417">
    <property type="entry name" value="PRK04813.1"/>
    <property type="match status" value="3"/>
</dbReference>
<dbReference type="Gene3D" id="3.30.559.10">
    <property type="entry name" value="Chloramphenicol acetyltransferase-like domain"/>
    <property type="match status" value="2"/>
</dbReference>
<dbReference type="PROSITE" id="PS00012">
    <property type="entry name" value="PHOSPHOPANTETHEINE"/>
    <property type="match status" value="2"/>
</dbReference>
<dbReference type="CDD" id="cd12117">
    <property type="entry name" value="A_NRPS_Srf_like"/>
    <property type="match status" value="1"/>
</dbReference>
<feature type="region of interest" description="Disordered" evidence="3">
    <location>
        <begin position="2200"/>
        <end position="2225"/>
    </location>
</feature>
<dbReference type="InterPro" id="IPR036736">
    <property type="entry name" value="ACP-like_sf"/>
</dbReference>
<dbReference type="Pfam" id="PF13193">
    <property type="entry name" value="AMP-binding_C"/>
    <property type="match status" value="3"/>
</dbReference>
<dbReference type="SUPFAM" id="SSF56801">
    <property type="entry name" value="Acetyl-CoA synthetase-like"/>
    <property type="match status" value="3"/>
</dbReference>
<dbReference type="GO" id="GO:0044550">
    <property type="term" value="P:secondary metabolite biosynthetic process"/>
    <property type="evidence" value="ECO:0007669"/>
    <property type="project" value="TreeGrafter"/>
</dbReference>
<dbReference type="GO" id="GO:0003824">
    <property type="term" value="F:catalytic activity"/>
    <property type="evidence" value="ECO:0007669"/>
    <property type="project" value="InterPro"/>
</dbReference>